<dbReference type="Gene3D" id="1.10.1040.10">
    <property type="entry name" value="N-(1-d-carboxylethyl)-l-norvaline Dehydrogenase, domain 2"/>
    <property type="match status" value="1"/>
</dbReference>
<evidence type="ECO:0000259" key="2">
    <source>
        <dbReference type="Pfam" id="PF08546"/>
    </source>
</evidence>
<dbReference type="AlphaFoldDB" id="A0A4S8MXZ2"/>
<evidence type="ECO:0000313" key="3">
    <source>
        <dbReference type="EMBL" id="THV08022.1"/>
    </source>
</evidence>
<organism evidence="3 4">
    <name type="scientific">Dendrothele bispora (strain CBS 962.96)</name>
    <dbReference type="NCBI Taxonomy" id="1314807"/>
    <lineage>
        <taxon>Eukaryota</taxon>
        <taxon>Fungi</taxon>
        <taxon>Dikarya</taxon>
        <taxon>Basidiomycota</taxon>
        <taxon>Agaricomycotina</taxon>
        <taxon>Agaricomycetes</taxon>
        <taxon>Agaricomycetidae</taxon>
        <taxon>Agaricales</taxon>
        <taxon>Agaricales incertae sedis</taxon>
        <taxon>Dendrothele</taxon>
    </lineage>
</organism>
<proteinExistence type="predicted"/>
<dbReference type="InterPro" id="IPR013752">
    <property type="entry name" value="KPA_reductase"/>
</dbReference>
<keyword evidence="4" id="KW-1185">Reference proteome</keyword>
<dbReference type="SUPFAM" id="SSF48179">
    <property type="entry name" value="6-phosphogluconate dehydrogenase C-terminal domain-like"/>
    <property type="match status" value="1"/>
</dbReference>
<dbReference type="Pfam" id="PF08546">
    <property type="entry name" value="ApbA_C"/>
    <property type="match status" value="1"/>
</dbReference>
<dbReference type="InterPro" id="IPR013332">
    <property type="entry name" value="KPR_N"/>
</dbReference>
<name>A0A4S8MXZ2_DENBC</name>
<dbReference type="Pfam" id="PF02558">
    <property type="entry name" value="ApbA"/>
    <property type="match status" value="1"/>
</dbReference>
<dbReference type="SUPFAM" id="SSF51735">
    <property type="entry name" value="NAD(P)-binding Rossmann-fold domains"/>
    <property type="match status" value="1"/>
</dbReference>
<evidence type="ECO:0000313" key="4">
    <source>
        <dbReference type="Proteomes" id="UP000297245"/>
    </source>
</evidence>
<dbReference type="InterPro" id="IPR036291">
    <property type="entry name" value="NAD(P)-bd_dom_sf"/>
</dbReference>
<dbReference type="InterPro" id="IPR051402">
    <property type="entry name" value="KPR-Related"/>
</dbReference>
<dbReference type="InterPro" id="IPR008927">
    <property type="entry name" value="6-PGluconate_DH-like_C_sf"/>
</dbReference>
<feature type="domain" description="Ketopantoate reductase C-terminal" evidence="2">
    <location>
        <begin position="266"/>
        <end position="359"/>
    </location>
</feature>
<evidence type="ECO:0000259" key="1">
    <source>
        <dbReference type="Pfam" id="PF02558"/>
    </source>
</evidence>
<dbReference type="InterPro" id="IPR013328">
    <property type="entry name" value="6PGD_dom2"/>
</dbReference>
<dbReference type="GO" id="GO:0005737">
    <property type="term" value="C:cytoplasm"/>
    <property type="evidence" value="ECO:0007669"/>
    <property type="project" value="TreeGrafter"/>
</dbReference>
<dbReference type="Proteomes" id="UP000297245">
    <property type="component" value="Unassembled WGS sequence"/>
</dbReference>
<dbReference type="PANTHER" id="PTHR21708:SF43">
    <property type="entry name" value="KETOPANTOATE REDUCTASE C-TERMINAL DOMAIN-CONTAINING PROTEIN"/>
    <property type="match status" value="1"/>
</dbReference>
<reference evidence="3 4" key="1">
    <citation type="journal article" date="2019" name="Nat. Ecol. Evol.">
        <title>Megaphylogeny resolves global patterns of mushroom evolution.</title>
        <authorList>
            <person name="Varga T."/>
            <person name="Krizsan K."/>
            <person name="Foldi C."/>
            <person name="Dima B."/>
            <person name="Sanchez-Garcia M."/>
            <person name="Sanchez-Ramirez S."/>
            <person name="Szollosi G.J."/>
            <person name="Szarkandi J.G."/>
            <person name="Papp V."/>
            <person name="Albert L."/>
            <person name="Andreopoulos W."/>
            <person name="Angelini C."/>
            <person name="Antonin V."/>
            <person name="Barry K.W."/>
            <person name="Bougher N.L."/>
            <person name="Buchanan P."/>
            <person name="Buyck B."/>
            <person name="Bense V."/>
            <person name="Catcheside P."/>
            <person name="Chovatia M."/>
            <person name="Cooper J."/>
            <person name="Damon W."/>
            <person name="Desjardin D."/>
            <person name="Finy P."/>
            <person name="Geml J."/>
            <person name="Haridas S."/>
            <person name="Hughes K."/>
            <person name="Justo A."/>
            <person name="Karasinski D."/>
            <person name="Kautmanova I."/>
            <person name="Kiss B."/>
            <person name="Kocsube S."/>
            <person name="Kotiranta H."/>
            <person name="LaButti K.M."/>
            <person name="Lechner B.E."/>
            <person name="Liimatainen K."/>
            <person name="Lipzen A."/>
            <person name="Lukacs Z."/>
            <person name="Mihaltcheva S."/>
            <person name="Morgado L.N."/>
            <person name="Niskanen T."/>
            <person name="Noordeloos M.E."/>
            <person name="Ohm R.A."/>
            <person name="Ortiz-Santana B."/>
            <person name="Ovrebo C."/>
            <person name="Racz N."/>
            <person name="Riley R."/>
            <person name="Savchenko A."/>
            <person name="Shiryaev A."/>
            <person name="Soop K."/>
            <person name="Spirin V."/>
            <person name="Szebenyi C."/>
            <person name="Tomsovsky M."/>
            <person name="Tulloss R.E."/>
            <person name="Uehling J."/>
            <person name="Grigoriev I.V."/>
            <person name="Vagvolgyi C."/>
            <person name="Papp T."/>
            <person name="Martin F.M."/>
            <person name="Miettinen O."/>
            <person name="Hibbett D.S."/>
            <person name="Nagy L.G."/>
        </authorList>
    </citation>
    <scope>NUCLEOTIDE SEQUENCE [LARGE SCALE GENOMIC DNA]</scope>
    <source>
        <strain evidence="3 4">CBS 962.96</strain>
    </source>
</reference>
<accession>A0A4S8MXZ2</accession>
<dbReference type="OrthoDB" id="3609at2759"/>
<feature type="domain" description="Ketopantoate reductase N-terminal" evidence="1">
    <location>
        <begin position="6"/>
        <end position="170"/>
    </location>
</feature>
<dbReference type="EMBL" id="ML179036">
    <property type="protein sequence ID" value="THV08022.1"/>
    <property type="molecule type" value="Genomic_DNA"/>
</dbReference>
<gene>
    <name evidence="3" type="ORF">K435DRAFT_642653</name>
</gene>
<dbReference type="Gene3D" id="3.40.50.720">
    <property type="entry name" value="NAD(P)-binding Rossmann-like Domain"/>
    <property type="match status" value="1"/>
</dbReference>
<dbReference type="PANTHER" id="PTHR21708">
    <property type="entry name" value="PROBABLE 2-DEHYDROPANTOATE 2-REDUCTASE"/>
    <property type="match status" value="1"/>
</dbReference>
<protein>
    <submittedName>
        <fullName evidence="3">6-phosphogluconate dehydrogenase C-terminal domain-like protein</fullName>
    </submittedName>
</protein>
<sequence length="375" mass="41300">MASKEILVVGFGAVGTIFSLICKRSERAVVTAVARSNFDAVNKNGMHIKSEKYGDVVGWKPDRLCNSVSSAADRSYDYVILTTKAIPDLTTTPQVLAPLLSRPYTENFRQPAYVILQNGLNVERDLYNAIKALDQEQPKVIGTCLWIATNLRSPDVVEHSGFDRPTLGVYRPDSFTATSNTPEESEILNGIASILKAGGSTVSVVAEIQSRKFAKNFWNLAFASLATLTNSTLPAIFRDPPKDPAVTYSPYIAPKTAHRIREYTIPALDATLQELLTLGRALGFPDSEDGLPSDLVQRTIANTRALHVKPESVHVPSMLLDLRNGTPLEVEVIVGEVVRMARSRNVPVPRIEMLYALLLVVQNQIIRKIEEKSKM</sequence>